<feature type="transmembrane region" description="Helical" evidence="1">
    <location>
        <begin position="375"/>
        <end position="392"/>
    </location>
</feature>
<reference evidence="2 3" key="1">
    <citation type="journal article" date="2016" name="Nat. Commun.">
        <title>Thousands of microbial genomes shed light on interconnected biogeochemical processes in an aquifer system.</title>
        <authorList>
            <person name="Anantharaman K."/>
            <person name="Brown C.T."/>
            <person name="Hug L.A."/>
            <person name="Sharon I."/>
            <person name="Castelle C.J."/>
            <person name="Probst A.J."/>
            <person name="Thomas B.C."/>
            <person name="Singh A."/>
            <person name="Wilkins M.J."/>
            <person name="Karaoz U."/>
            <person name="Brodie E.L."/>
            <person name="Williams K.H."/>
            <person name="Hubbard S.S."/>
            <person name="Banfield J.F."/>
        </authorList>
    </citation>
    <scope>NUCLEOTIDE SEQUENCE [LARGE SCALE GENOMIC DNA]</scope>
</reference>
<feature type="transmembrane region" description="Helical" evidence="1">
    <location>
        <begin position="31"/>
        <end position="51"/>
    </location>
</feature>
<feature type="transmembrane region" description="Helical" evidence="1">
    <location>
        <begin position="215"/>
        <end position="232"/>
    </location>
</feature>
<keyword evidence="1" id="KW-1133">Transmembrane helix</keyword>
<feature type="transmembrane region" description="Helical" evidence="1">
    <location>
        <begin position="9"/>
        <end position="25"/>
    </location>
</feature>
<dbReference type="AlphaFoldDB" id="A0A1F7JD62"/>
<name>A0A1F7JD62_9BACT</name>
<feature type="transmembrane region" description="Helical" evidence="1">
    <location>
        <begin position="168"/>
        <end position="185"/>
    </location>
</feature>
<evidence type="ECO:0008006" key="4">
    <source>
        <dbReference type="Google" id="ProtNLM"/>
    </source>
</evidence>
<feature type="transmembrane region" description="Helical" evidence="1">
    <location>
        <begin position="63"/>
        <end position="83"/>
    </location>
</feature>
<comment type="caution">
    <text evidence="2">The sequence shown here is derived from an EMBL/GenBank/DDBJ whole genome shotgun (WGS) entry which is preliminary data.</text>
</comment>
<feature type="transmembrane region" description="Helical" evidence="1">
    <location>
        <begin position="275"/>
        <end position="302"/>
    </location>
</feature>
<evidence type="ECO:0000256" key="1">
    <source>
        <dbReference type="SAM" id="Phobius"/>
    </source>
</evidence>
<sequence length="427" mass="49449">MRRLQFDSVLLFALVVPFIMNYRLGSGETPFWLFGIIFSGLLSYICIDLFSLSRDAFNRTKDIALWFVTVVVIGSAFWAAMIVRHQTSPVYDVHDIIIQQEAAIRYFLDGKNPYAETYFGTPLEQWNYSETETNPALYHFVMQPFYLLFSLPFYYVSFRTVGFFDGRMPLLFLFFAMLVSAWALVKDRVDRRVFLILLAFNPAMIGYTLEGRSDIFMYAFLFAGWFLLYKHHTMLAGIPLAMAFAVKQSVWPMFPLYALYLFFVKHAEKDGHETIIHSLAFTVKNLIVFTIVYGAIVAPFMYRDSKAFIDSTVLYLTGSVPTSYPVSGYGAGMVLYKLGLITDLSAYYPFGIWQVLVGTPLIIMLSMYLKRHPSVKRLVISYGIFLMVYWYFSRYFNNSHVGYLSMVFLTAHFWPDDREMIEKTDAV</sequence>
<dbReference type="EMBL" id="MGAU01000060">
    <property type="protein sequence ID" value="OGK53550.1"/>
    <property type="molecule type" value="Genomic_DNA"/>
</dbReference>
<feature type="transmembrane region" description="Helical" evidence="1">
    <location>
        <begin position="346"/>
        <end position="368"/>
    </location>
</feature>
<keyword evidence="1" id="KW-0812">Transmembrane</keyword>
<gene>
    <name evidence="2" type="ORF">A3B56_00310</name>
</gene>
<accession>A0A1F7JD62</accession>
<proteinExistence type="predicted"/>
<evidence type="ECO:0000313" key="3">
    <source>
        <dbReference type="Proteomes" id="UP000178486"/>
    </source>
</evidence>
<keyword evidence="1" id="KW-0472">Membrane</keyword>
<protein>
    <recommendedName>
        <fullName evidence="4">Glycosyltransferase RgtA/B/C/D-like domain-containing protein</fullName>
    </recommendedName>
</protein>
<organism evidence="2 3">
    <name type="scientific">Candidatus Roizmanbacteria bacterium RIFCSPLOWO2_01_FULL_45_11</name>
    <dbReference type="NCBI Taxonomy" id="1802070"/>
    <lineage>
        <taxon>Bacteria</taxon>
        <taxon>Candidatus Roizmaniibacteriota</taxon>
    </lineage>
</organism>
<feature type="transmembrane region" description="Helical" evidence="1">
    <location>
        <begin position="136"/>
        <end position="156"/>
    </location>
</feature>
<dbReference type="Proteomes" id="UP000178486">
    <property type="component" value="Unassembled WGS sequence"/>
</dbReference>
<feature type="transmembrane region" description="Helical" evidence="1">
    <location>
        <begin position="238"/>
        <end position="263"/>
    </location>
</feature>
<evidence type="ECO:0000313" key="2">
    <source>
        <dbReference type="EMBL" id="OGK53550.1"/>
    </source>
</evidence>
<feature type="transmembrane region" description="Helical" evidence="1">
    <location>
        <begin position="191"/>
        <end position="208"/>
    </location>
</feature>